<keyword evidence="1 6" id="KW-0808">Transferase</keyword>
<evidence type="ECO:0000313" key="9">
    <source>
        <dbReference type="Proteomes" id="UP000031036"/>
    </source>
</evidence>
<comment type="caution">
    <text evidence="8">The sequence shown here is derived from an EMBL/GenBank/DDBJ whole genome shotgun (WGS) entry which is preliminary data.</text>
</comment>
<evidence type="ECO:0000256" key="4">
    <source>
        <dbReference type="ARBA" id="ARBA00022840"/>
    </source>
</evidence>
<sequence>KKNSHQHANSTETQRTQSMIDPARHKAYLHNLFSRVLCQNPWYYGPLPAEFIHDILHDEGDFIVHEVAKAGESPLYVISVKSGLKIKRPVVTYKDSRWELKSTKTPFLYQLIDSLVANKRPVYEDGTILRTAIPRADYYCLKNRLIEKGLIGENPLYETYSGKLLCNDGDEVSVAIKKLKVPVTRHSRRCFIRNGNALMKLNLRNLARFYGVLLAEGPFTLLFEPFSTDECLSDHLRSTELSKDTLIRYIKDICTGMYDLHEISVFHGGLSSMCCIFKRSTNSIKISDYGVPFLVVSSGKNGIIDIGKSSIRWMAPEIFTEKEVRLESDVWSFGIVVWEIFSGGQIPFGEMDNAQIKAKIISGQQPLDPPVNAPKLCVQLMRLCLSAKPRDRPSFNLLLKFISGGLGFNECNPTICQAASKMLPADSQITRLFSTEIL</sequence>
<dbReference type="SUPFAM" id="SSF55550">
    <property type="entry name" value="SH2 domain"/>
    <property type="match status" value="1"/>
</dbReference>
<comment type="catalytic activity">
    <reaction evidence="6">
        <text>L-tyrosyl-[protein] + ATP = O-phospho-L-tyrosyl-[protein] + ADP + H(+)</text>
        <dbReference type="Rhea" id="RHEA:10596"/>
        <dbReference type="Rhea" id="RHEA-COMP:10136"/>
        <dbReference type="Rhea" id="RHEA-COMP:20101"/>
        <dbReference type="ChEBI" id="CHEBI:15378"/>
        <dbReference type="ChEBI" id="CHEBI:30616"/>
        <dbReference type="ChEBI" id="CHEBI:46858"/>
        <dbReference type="ChEBI" id="CHEBI:61978"/>
        <dbReference type="ChEBI" id="CHEBI:456216"/>
        <dbReference type="EC" id="2.7.10.2"/>
    </reaction>
</comment>
<dbReference type="OrthoDB" id="546826at2759"/>
<dbReference type="AlphaFoldDB" id="A0A0B2VGX1"/>
<name>A0A0B2VGX1_TOXCA</name>
<dbReference type="Gene3D" id="1.10.510.10">
    <property type="entry name" value="Transferase(Phosphotransferase) domain 1"/>
    <property type="match status" value="1"/>
</dbReference>
<keyword evidence="4 6" id="KW-0067">ATP-binding</keyword>
<evidence type="ECO:0000256" key="6">
    <source>
        <dbReference type="RuleBase" id="RU362096"/>
    </source>
</evidence>
<dbReference type="STRING" id="6265.A0A0B2VGX1"/>
<dbReference type="InterPro" id="IPR000719">
    <property type="entry name" value="Prot_kinase_dom"/>
</dbReference>
<dbReference type="SMART" id="SM00252">
    <property type="entry name" value="SH2"/>
    <property type="match status" value="1"/>
</dbReference>
<dbReference type="Proteomes" id="UP000031036">
    <property type="component" value="Unassembled WGS sequence"/>
</dbReference>
<reference evidence="8 9" key="1">
    <citation type="submission" date="2014-11" db="EMBL/GenBank/DDBJ databases">
        <title>Genetic blueprint of the zoonotic pathogen Toxocara canis.</title>
        <authorList>
            <person name="Zhu X.-Q."/>
            <person name="Korhonen P.K."/>
            <person name="Cai H."/>
            <person name="Young N.D."/>
            <person name="Nejsum P."/>
            <person name="von Samson-Himmelstjerna G."/>
            <person name="Boag P.R."/>
            <person name="Tan P."/>
            <person name="Li Q."/>
            <person name="Min J."/>
            <person name="Yang Y."/>
            <person name="Wang X."/>
            <person name="Fang X."/>
            <person name="Hall R.S."/>
            <person name="Hofmann A."/>
            <person name="Sternberg P.W."/>
            <person name="Jex A.R."/>
            <person name="Gasser R.B."/>
        </authorList>
    </citation>
    <scope>NUCLEOTIDE SEQUENCE [LARGE SCALE GENOMIC DNA]</scope>
    <source>
        <strain evidence="8">PN_DK_2014</strain>
    </source>
</reference>
<evidence type="ECO:0000256" key="2">
    <source>
        <dbReference type="ARBA" id="ARBA00022741"/>
    </source>
</evidence>
<dbReference type="Gene3D" id="3.30.505.10">
    <property type="entry name" value="SH2 domain"/>
    <property type="match status" value="1"/>
</dbReference>
<dbReference type="InterPro" id="IPR001245">
    <property type="entry name" value="Ser-Thr/Tyr_kinase_cat_dom"/>
</dbReference>
<dbReference type="PANTHER" id="PTHR24418">
    <property type="entry name" value="TYROSINE-PROTEIN KINASE"/>
    <property type="match status" value="1"/>
</dbReference>
<keyword evidence="2 6" id="KW-0547">Nucleotide-binding</keyword>
<dbReference type="InterPro" id="IPR050198">
    <property type="entry name" value="Non-receptor_tyrosine_kinases"/>
</dbReference>
<evidence type="ECO:0000313" key="8">
    <source>
        <dbReference type="EMBL" id="KHN80778.1"/>
    </source>
</evidence>
<evidence type="ECO:0000256" key="5">
    <source>
        <dbReference type="ARBA" id="ARBA00023137"/>
    </source>
</evidence>
<dbReference type="EMBL" id="JPKZ01001678">
    <property type="protein sequence ID" value="KHN80778.1"/>
    <property type="molecule type" value="Genomic_DNA"/>
</dbReference>
<evidence type="ECO:0000256" key="3">
    <source>
        <dbReference type="ARBA" id="ARBA00022777"/>
    </source>
</evidence>
<keyword evidence="5 6" id="KW-0829">Tyrosine-protein kinase</keyword>
<keyword evidence="9" id="KW-1185">Reference proteome</keyword>
<comment type="similarity">
    <text evidence="6">Belongs to the protein kinase superfamily. Tyr protein kinase family.</text>
</comment>
<protein>
    <recommendedName>
        <fullName evidence="6">Tyrosine-protein kinase</fullName>
        <ecNumber evidence="6">2.7.10.2</ecNumber>
    </recommendedName>
</protein>
<dbReference type="EC" id="2.7.10.2" evidence="6"/>
<dbReference type="GO" id="GO:0004715">
    <property type="term" value="F:non-membrane spanning protein tyrosine kinase activity"/>
    <property type="evidence" value="ECO:0007669"/>
    <property type="project" value="UniProtKB-EC"/>
</dbReference>
<feature type="non-terminal residue" evidence="8">
    <location>
        <position position="1"/>
    </location>
</feature>
<organism evidence="8 9">
    <name type="scientific">Toxocara canis</name>
    <name type="common">Canine roundworm</name>
    <dbReference type="NCBI Taxonomy" id="6265"/>
    <lineage>
        <taxon>Eukaryota</taxon>
        <taxon>Metazoa</taxon>
        <taxon>Ecdysozoa</taxon>
        <taxon>Nematoda</taxon>
        <taxon>Chromadorea</taxon>
        <taxon>Rhabditida</taxon>
        <taxon>Spirurina</taxon>
        <taxon>Ascaridomorpha</taxon>
        <taxon>Ascaridoidea</taxon>
        <taxon>Toxocaridae</taxon>
        <taxon>Toxocara</taxon>
    </lineage>
</organism>
<dbReference type="InterPro" id="IPR000980">
    <property type="entry name" value="SH2"/>
</dbReference>
<proteinExistence type="inferred from homology"/>
<accession>A0A0B2VGX1</accession>
<dbReference type="InterPro" id="IPR036860">
    <property type="entry name" value="SH2_dom_sf"/>
</dbReference>
<dbReference type="InterPro" id="IPR011009">
    <property type="entry name" value="Kinase-like_dom_sf"/>
</dbReference>
<evidence type="ECO:0000259" key="7">
    <source>
        <dbReference type="PROSITE" id="PS50011"/>
    </source>
</evidence>
<dbReference type="GO" id="GO:0005524">
    <property type="term" value="F:ATP binding"/>
    <property type="evidence" value="ECO:0007669"/>
    <property type="project" value="UniProtKB-KW"/>
</dbReference>
<dbReference type="SUPFAM" id="SSF56112">
    <property type="entry name" value="Protein kinase-like (PK-like)"/>
    <property type="match status" value="1"/>
</dbReference>
<keyword evidence="3 6" id="KW-0418">Kinase</keyword>
<dbReference type="PROSITE" id="PS50011">
    <property type="entry name" value="PROTEIN_KINASE_DOM"/>
    <property type="match status" value="1"/>
</dbReference>
<dbReference type="Pfam" id="PF07714">
    <property type="entry name" value="PK_Tyr_Ser-Thr"/>
    <property type="match status" value="1"/>
</dbReference>
<feature type="domain" description="Protein kinase" evidence="7">
    <location>
        <begin position="145"/>
        <end position="415"/>
    </location>
</feature>
<gene>
    <name evidence="8" type="primary">V-FPS</name>
    <name evidence="8" type="ORF">Tcan_09864</name>
</gene>
<evidence type="ECO:0000256" key="1">
    <source>
        <dbReference type="ARBA" id="ARBA00022679"/>
    </source>
</evidence>